<dbReference type="Proteomes" id="UP000245771">
    <property type="component" value="Unassembled WGS sequence"/>
</dbReference>
<name>A0A316VP17_9BASI</name>
<evidence type="ECO:0000313" key="2">
    <source>
        <dbReference type="EMBL" id="PWN38153.1"/>
    </source>
</evidence>
<dbReference type="GeneID" id="37019383"/>
<accession>A0A316VP17</accession>
<feature type="region of interest" description="Disordered" evidence="1">
    <location>
        <begin position="211"/>
        <end position="239"/>
    </location>
</feature>
<gene>
    <name evidence="2" type="ORF">FA14DRAFT_153485</name>
</gene>
<dbReference type="AlphaFoldDB" id="A0A316VP17"/>
<organism evidence="2 3">
    <name type="scientific">Meira miltonrushii</name>
    <dbReference type="NCBI Taxonomy" id="1280837"/>
    <lineage>
        <taxon>Eukaryota</taxon>
        <taxon>Fungi</taxon>
        <taxon>Dikarya</taxon>
        <taxon>Basidiomycota</taxon>
        <taxon>Ustilaginomycotina</taxon>
        <taxon>Exobasidiomycetes</taxon>
        <taxon>Exobasidiales</taxon>
        <taxon>Brachybasidiaceae</taxon>
        <taxon>Meira</taxon>
    </lineage>
</organism>
<keyword evidence="3" id="KW-1185">Reference proteome</keyword>
<dbReference type="InParanoid" id="A0A316VP17"/>
<feature type="compositionally biased region" description="Basic and acidic residues" evidence="1">
    <location>
        <begin position="211"/>
        <end position="224"/>
    </location>
</feature>
<reference evidence="2 3" key="1">
    <citation type="journal article" date="2018" name="Mol. Biol. Evol.">
        <title>Broad Genomic Sampling Reveals a Smut Pathogenic Ancestry of the Fungal Clade Ustilaginomycotina.</title>
        <authorList>
            <person name="Kijpornyongpan T."/>
            <person name="Mondo S.J."/>
            <person name="Barry K."/>
            <person name="Sandor L."/>
            <person name="Lee J."/>
            <person name="Lipzen A."/>
            <person name="Pangilinan J."/>
            <person name="LaButti K."/>
            <person name="Hainaut M."/>
            <person name="Henrissat B."/>
            <person name="Grigoriev I.V."/>
            <person name="Spatafora J.W."/>
            <person name="Aime M.C."/>
        </authorList>
    </citation>
    <scope>NUCLEOTIDE SEQUENCE [LARGE SCALE GENOMIC DNA]</scope>
    <source>
        <strain evidence="2 3">MCA 3882</strain>
    </source>
</reference>
<evidence type="ECO:0000313" key="3">
    <source>
        <dbReference type="Proteomes" id="UP000245771"/>
    </source>
</evidence>
<proteinExistence type="predicted"/>
<protein>
    <submittedName>
        <fullName evidence="2">Uncharacterized protein</fullName>
    </submittedName>
</protein>
<sequence length="239" mass="28301">MIHRSVQCILGSIPLLLFYFNSNHTAVAVSLRRRLAKFGQDPNSPPKTTDYMHPQTLREIRSRTSQHTYHRRINTINQELKFSRLDVPQDSRPLGYSLSKKQRTDQSTYIPALLHVYSRKIQKDTKESPTRQTGYKLRSKNVHESRKIVNTTKIGDSTVHSEQRKVKKTKLELLRDRARRFKARSERIRKGTASDHEIEQYTKHLARNKQYRENNREKFNESSRRAHANRRARLRAEKE</sequence>
<evidence type="ECO:0000256" key="1">
    <source>
        <dbReference type="SAM" id="MobiDB-lite"/>
    </source>
</evidence>
<dbReference type="EMBL" id="KZ819602">
    <property type="protein sequence ID" value="PWN38153.1"/>
    <property type="molecule type" value="Genomic_DNA"/>
</dbReference>
<dbReference type="RefSeq" id="XP_025358455.1">
    <property type="nucleotide sequence ID" value="XM_025497602.1"/>
</dbReference>